<dbReference type="InterPro" id="IPR032710">
    <property type="entry name" value="NTF2-like_dom_sf"/>
</dbReference>
<evidence type="ECO:0000259" key="1">
    <source>
        <dbReference type="Pfam" id="PF12680"/>
    </source>
</evidence>
<name>A0A239JDX9_9SPHN</name>
<protein>
    <recommendedName>
        <fullName evidence="1">SnoaL-like domain-containing protein</fullName>
    </recommendedName>
</protein>
<dbReference type="Pfam" id="PF12680">
    <property type="entry name" value="SnoaL_2"/>
    <property type="match status" value="1"/>
</dbReference>
<feature type="domain" description="SnoaL-like" evidence="1">
    <location>
        <begin position="18"/>
        <end position="115"/>
    </location>
</feature>
<dbReference type="SUPFAM" id="SSF54427">
    <property type="entry name" value="NTF2-like"/>
    <property type="match status" value="1"/>
</dbReference>
<evidence type="ECO:0000313" key="3">
    <source>
        <dbReference type="Proteomes" id="UP000198281"/>
    </source>
</evidence>
<proteinExistence type="predicted"/>
<dbReference type="InterPro" id="IPR037401">
    <property type="entry name" value="SnoaL-like"/>
</dbReference>
<dbReference type="Proteomes" id="UP000198281">
    <property type="component" value="Unassembled WGS sequence"/>
</dbReference>
<organism evidence="2 3">
    <name type="scientific">Edaphosphingomonas laterariae</name>
    <dbReference type="NCBI Taxonomy" id="861865"/>
    <lineage>
        <taxon>Bacteria</taxon>
        <taxon>Pseudomonadati</taxon>
        <taxon>Pseudomonadota</taxon>
        <taxon>Alphaproteobacteria</taxon>
        <taxon>Sphingomonadales</taxon>
        <taxon>Rhizorhabdaceae</taxon>
        <taxon>Edaphosphingomonas</taxon>
    </lineage>
</organism>
<evidence type="ECO:0000313" key="2">
    <source>
        <dbReference type="EMBL" id="SNT03493.1"/>
    </source>
</evidence>
<accession>A0A239JDX9</accession>
<keyword evidence="3" id="KW-1185">Reference proteome</keyword>
<gene>
    <name evidence="2" type="ORF">SAMN06295912_1339</name>
</gene>
<reference evidence="3" key="1">
    <citation type="submission" date="2017-06" db="EMBL/GenBank/DDBJ databases">
        <authorList>
            <person name="Varghese N."/>
            <person name="Submissions S."/>
        </authorList>
    </citation>
    <scope>NUCLEOTIDE SEQUENCE [LARGE SCALE GENOMIC DNA]</scope>
    <source>
        <strain evidence="3">LNB2</strain>
    </source>
</reference>
<dbReference type="EMBL" id="FZOS01000033">
    <property type="protein sequence ID" value="SNT03493.1"/>
    <property type="molecule type" value="Genomic_DNA"/>
</dbReference>
<sequence>MSEVATLLSADERITIATRMIEVYNAQDADAYVTFMTDDACEAGYRGAVLREGKEGVRSGLKAMFAQFPQNRADIIAGWCLGETVVLHEKVERAPDGDKFEVMSIYSFEGDKVSRVEFIR</sequence>
<dbReference type="AlphaFoldDB" id="A0A239JDX9"/>
<dbReference type="Gene3D" id="3.10.450.50">
    <property type="match status" value="1"/>
</dbReference>